<proteinExistence type="inferred from homology"/>
<name>A0A2T0SWV6_9PSEU</name>
<reference evidence="2 3" key="1">
    <citation type="submission" date="2018-03" db="EMBL/GenBank/DDBJ databases">
        <title>Genomic Encyclopedia of Archaeal and Bacterial Type Strains, Phase II (KMG-II): from individual species to whole genera.</title>
        <authorList>
            <person name="Goeker M."/>
        </authorList>
    </citation>
    <scope>NUCLEOTIDE SEQUENCE [LARGE SCALE GENOMIC DNA]</scope>
    <source>
        <strain evidence="2 3">DSM 44720</strain>
    </source>
</reference>
<evidence type="ECO:0000313" key="2">
    <source>
        <dbReference type="EMBL" id="PRY37901.1"/>
    </source>
</evidence>
<organism evidence="2 3">
    <name type="scientific">Umezawaea tangerina</name>
    <dbReference type="NCBI Taxonomy" id="84725"/>
    <lineage>
        <taxon>Bacteria</taxon>
        <taxon>Bacillati</taxon>
        <taxon>Actinomycetota</taxon>
        <taxon>Actinomycetes</taxon>
        <taxon>Pseudonocardiales</taxon>
        <taxon>Pseudonocardiaceae</taxon>
        <taxon>Umezawaea</taxon>
    </lineage>
</organism>
<gene>
    <name evidence="2" type="ORF">CLV43_109121</name>
</gene>
<sequence>MTIALERGRTDVADRVVERLAARAVTEVAGVGGSAHRVLGVAVGDQEAVQVTARVTGDRAELDVRLSVVYPESVAATTSRVRAHLVARTEELTGLVVSKVDITVTELRTATARHRRVE</sequence>
<accession>A0A2T0SWV6</accession>
<dbReference type="Pfam" id="PF03780">
    <property type="entry name" value="Asp23"/>
    <property type="match status" value="1"/>
</dbReference>
<dbReference type="EMBL" id="PVTF01000009">
    <property type="protein sequence ID" value="PRY37901.1"/>
    <property type="molecule type" value="Genomic_DNA"/>
</dbReference>
<dbReference type="AlphaFoldDB" id="A0A2T0SWV6"/>
<dbReference type="PANTHER" id="PTHR34297:SF3">
    <property type="entry name" value="ALKALINE SHOCK PROTEIN 23"/>
    <property type="match status" value="1"/>
</dbReference>
<dbReference type="InterPro" id="IPR005531">
    <property type="entry name" value="Asp23"/>
</dbReference>
<evidence type="ECO:0000313" key="3">
    <source>
        <dbReference type="Proteomes" id="UP000239494"/>
    </source>
</evidence>
<dbReference type="Proteomes" id="UP000239494">
    <property type="component" value="Unassembled WGS sequence"/>
</dbReference>
<dbReference type="OrthoDB" id="4569527at2"/>
<protein>
    <submittedName>
        <fullName evidence="2">Putative alkaline shock family protein YloU</fullName>
    </submittedName>
</protein>
<evidence type="ECO:0000256" key="1">
    <source>
        <dbReference type="ARBA" id="ARBA00005721"/>
    </source>
</evidence>
<keyword evidence="3" id="KW-1185">Reference proteome</keyword>
<dbReference type="PANTHER" id="PTHR34297">
    <property type="entry name" value="HYPOTHETICAL CYTOSOLIC PROTEIN-RELATED"/>
    <property type="match status" value="1"/>
</dbReference>
<comment type="similarity">
    <text evidence="1">Belongs to the asp23 family.</text>
</comment>
<dbReference type="RefSeq" id="WP_106190844.1">
    <property type="nucleotide sequence ID" value="NZ_PVTF01000009.1"/>
</dbReference>
<comment type="caution">
    <text evidence="2">The sequence shown here is derived from an EMBL/GenBank/DDBJ whole genome shotgun (WGS) entry which is preliminary data.</text>
</comment>